<dbReference type="STRING" id="980561.A1359_08555"/>
<keyword evidence="3" id="KW-1185">Reference proteome</keyword>
<evidence type="ECO:0000259" key="1">
    <source>
        <dbReference type="Pfam" id="PF01609"/>
    </source>
</evidence>
<dbReference type="Proteomes" id="UP000078476">
    <property type="component" value="Unassembled WGS sequence"/>
</dbReference>
<protein>
    <recommendedName>
        <fullName evidence="1">Transposase IS4-like domain-containing protein</fullName>
    </recommendedName>
</protein>
<dbReference type="NCBIfam" id="NF033592">
    <property type="entry name" value="transpos_IS4_1"/>
    <property type="match status" value="1"/>
</dbReference>
<reference evidence="2 3" key="1">
    <citation type="submission" date="2016-03" db="EMBL/GenBank/DDBJ databases">
        <authorList>
            <person name="Ploux O."/>
        </authorList>
    </citation>
    <scope>NUCLEOTIDE SEQUENCE [LARGE SCALE GENOMIC DNA]</scope>
    <source>
        <strain evidence="2 3">R-45370</strain>
    </source>
</reference>
<dbReference type="InterPro" id="IPR047952">
    <property type="entry name" value="Transpos_IS4"/>
</dbReference>
<dbReference type="SUPFAM" id="SSF53098">
    <property type="entry name" value="Ribonuclease H-like"/>
    <property type="match status" value="1"/>
</dbReference>
<dbReference type="InterPro" id="IPR012337">
    <property type="entry name" value="RNaseH-like_sf"/>
</dbReference>
<feature type="domain" description="Transposase IS4-like" evidence="1">
    <location>
        <begin position="66"/>
        <end position="289"/>
    </location>
</feature>
<accession>A0A177NGM1</accession>
<name>A0A177NGM1_9GAMM</name>
<organism evidence="2 3">
    <name type="scientific">Methylomonas lenta</name>
    <dbReference type="NCBI Taxonomy" id="980561"/>
    <lineage>
        <taxon>Bacteria</taxon>
        <taxon>Pseudomonadati</taxon>
        <taxon>Pseudomonadota</taxon>
        <taxon>Gammaproteobacteria</taxon>
        <taxon>Methylococcales</taxon>
        <taxon>Methylococcaceae</taxon>
        <taxon>Methylomonas</taxon>
    </lineage>
</organism>
<sequence length="390" mass="43947">MRNSVKSLQNVVNEAMTWLGRPTVSASALSQARYKLKHTAFIELNQVAIVETLYGNEDYLRFWGFRVLAIDGSKLVLPDNEAIREEFGTIAWSNGKDAEIQGERPYALASVLYDVLNRVALDATLGKAKAYEVDLAVGHLPHTRVGDLLTMDRNYPSYRMLAELSRCERDFVIRCSAASFAEAREMLKGQGPDSQEVTLKPCAGQLALIREIGLPLSLKVRLVRVLLNTGEYEVLVTSLLDNTRYPTDGFRELYYLRWGIETFYGLLKTRLELENFTGIGAEAIRQDFHATVYLSGLESLLTDTAQAMLDAKVTQYPQSVNRAVSFNAIKNRALDLLLVSGFETEQLLAQLTSLFLTNPCLERSQRKPARKNSSARVLLNFHKRQKKHCF</sequence>
<dbReference type="PANTHER" id="PTHR37529">
    <property type="entry name" value="TRANSPOSASE INSG FOR INSERTION SEQUENCE ELEMENT IS4-RELATED"/>
    <property type="match status" value="1"/>
</dbReference>
<gene>
    <name evidence="2" type="ORF">A1359_08555</name>
</gene>
<dbReference type="PANTHER" id="PTHR37529:SF1">
    <property type="entry name" value="TRANSPOSASE INSG FOR INSERTION SEQUENCE ELEMENT IS4-RELATED"/>
    <property type="match status" value="1"/>
</dbReference>
<evidence type="ECO:0000313" key="2">
    <source>
        <dbReference type="EMBL" id="OAI16210.1"/>
    </source>
</evidence>
<proteinExistence type="predicted"/>
<dbReference type="GO" id="GO:0003677">
    <property type="term" value="F:DNA binding"/>
    <property type="evidence" value="ECO:0007669"/>
    <property type="project" value="InterPro"/>
</dbReference>
<dbReference type="GO" id="GO:0006313">
    <property type="term" value="P:DNA transposition"/>
    <property type="evidence" value="ECO:0007669"/>
    <property type="project" value="InterPro"/>
</dbReference>
<dbReference type="GO" id="GO:0004803">
    <property type="term" value="F:transposase activity"/>
    <property type="evidence" value="ECO:0007669"/>
    <property type="project" value="InterPro"/>
</dbReference>
<dbReference type="EMBL" id="LUUI01000097">
    <property type="protein sequence ID" value="OAI16210.1"/>
    <property type="molecule type" value="Genomic_DNA"/>
</dbReference>
<comment type="caution">
    <text evidence="2">The sequence shown here is derived from an EMBL/GenBank/DDBJ whole genome shotgun (WGS) entry which is preliminary data.</text>
</comment>
<evidence type="ECO:0000313" key="3">
    <source>
        <dbReference type="Proteomes" id="UP000078476"/>
    </source>
</evidence>
<dbReference type="AlphaFoldDB" id="A0A177NGM1"/>
<dbReference type="Pfam" id="PF01609">
    <property type="entry name" value="DDE_Tnp_1"/>
    <property type="match status" value="1"/>
</dbReference>
<dbReference type="InterPro" id="IPR002559">
    <property type="entry name" value="Transposase_11"/>
</dbReference>